<dbReference type="Gene3D" id="3.40.850.10">
    <property type="entry name" value="Kinesin motor domain"/>
    <property type="match status" value="1"/>
</dbReference>
<dbReference type="InterPro" id="IPR027417">
    <property type="entry name" value="P-loop_NTPase"/>
</dbReference>
<accession>A0A364N7B4</accession>
<keyword evidence="11 14" id="KW-0472">Membrane</keyword>
<evidence type="ECO:0000256" key="1">
    <source>
        <dbReference type="ARBA" id="ARBA00004141"/>
    </source>
</evidence>
<evidence type="ECO:0000256" key="9">
    <source>
        <dbReference type="ARBA" id="ARBA00022989"/>
    </source>
</evidence>
<evidence type="ECO:0000256" key="3">
    <source>
        <dbReference type="ARBA" id="ARBA00008072"/>
    </source>
</evidence>
<dbReference type="PROSITE" id="PS00411">
    <property type="entry name" value="KINESIN_MOTOR_1"/>
    <property type="match status" value="1"/>
</dbReference>
<dbReference type="InterPro" id="IPR036291">
    <property type="entry name" value="NAD(P)-bd_dom_sf"/>
</dbReference>
<keyword evidence="9 14" id="KW-1133">Transmembrane helix</keyword>
<feature type="transmembrane region" description="Helical" evidence="14">
    <location>
        <begin position="1700"/>
        <end position="1723"/>
    </location>
</feature>
<dbReference type="Gene3D" id="3.90.180.10">
    <property type="entry name" value="Medium-chain alcohol dehydrogenases, catalytic domain"/>
    <property type="match status" value="1"/>
</dbReference>
<feature type="compositionally biased region" description="Polar residues" evidence="13">
    <location>
        <begin position="894"/>
        <end position="911"/>
    </location>
</feature>
<feature type="transmembrane region" description="Helical" evidence="14">
    <location>
        <begin position="2006"/>
        <end position="2028"/>
    </location>
</feature>
<dbReference type="GO" id="GO:0007018">
    <property type="term" value="P:microtubule-based movement"/>
    <property type="evidence" value="ECO:0007669"/>
    <property type="project" value="InterPro"/>
</dbReference>
<dbReference type="Pfam" id="PF00225">
    <property type="entry name" value="Kinesin"/>
    <property type="match status" value="1"/>
</dbReference>
<evidence type="ECO:0000256" key="11">
    <source>
        <dbReference type="ARBA" id="ARBA00023136"/>
    </source>
</evidence>
<dbReference type="SMART" id="SM00829">
    <property type="entry name" value="PKS_ER"/>
    <property type="match status" value="1"/>
</dbReference>
<comment type="subunit">
    <text evidence="4">Monomer.</text>
</comment>
<proteinExistence type="inferred from homology"/>
<sequence>MKWLLALLPLAAAAPALPSIELGNAPPPGQTAQVKIRGVSYGGTGCPQGTMSSQINSDRTVMTLIFDSYIASIGPGISVTEQRKNCQLNVDIEYPGGFQYSILSADYRGYSAIQKGVSGTLKSTYYFSGQTAQTSTEYKFDGPTNGDYLKHDEADSTSVVWAPCGTNGMLNINSQVRLTSTNPSATGLLTTDSTDLKFTQVVQCGSGAPAWTWIFDPPQDNAIQRFGRSTTGPQGKRSKDQTFAFDRVFDDTTSQGDVYEATTKPLLDSVLEGYNATVFAYGATGCGKTHTITGTSQQPGIIFMTMQELFEKIQEVQETKATEITLSYLEIYNETIRDLLVEGGSKQTLMLREDANQAVSVAGLSSHRPQNVQEVMDMIVRGNEYRTMSPTEANATSSRSHAVLQINVSSKDRNASVNEPHTMATLSIIDLAGSERASATKNRGERLTEGANINKSLLALGSCINALCDPRKRNHIPYRNSKLTRLLKFSLGGNCRTVMIVCVSPSSAHFDETQNTLRYANRAKNIQTKVTRNVYNVNRHVKDYLVKIDEQRHLIEELMKKQKDFEGSAFVKYQKQSEKKDGIMRDAVVRLRQSFADSEPERRERLNMSKTLKQAEKRISLISSWIAAFDNIKDVRENEEMPSQVTAMRETAVGISAELEQTRQHCHRRLERSNWTSKMDTALQVGLRGLTEVDGNADGHDAANLTREYELLKSNADREVLNALLDQERGGDAAIVQVLIQAHIETVAILSQITQMDEAEAVAAARKLLTKIMNSCTNATSQAIRPDGGLPVTDFFEPTHKGTPKRRKPVNIMAPSPMRPLALPALSEPHLTSSPAKASPRRKKIMGAVKKGVQFSPMKKKSPSKAKRGVRWRDDTENGTLAEFQRTPEPVEGTPTTSSIDLPQPNFTSSVPAPRQDGGSSPIPTPPKASVDLKGSSRFAVGALSKRSDGSPTSRAPNAYSSDSDNASPLREVANNPRGSALSHVETASYDQAPEGDSGHSSSEGEKWSASDARKIGHAIKRRSSTNGGSVPINRAHRRRSPTAATVGSPPNENSLLSAGAARRMVKSNHDADWKHSVLSPRVTPIMKGAVRRTTLANGDDRPREAPASLNARAPVRIASNSSQRERIQQTQPRPERKRKPPKMKEARVAQDLTVTLHDVDIPQPGPKQVVIKVIVSGSNPKDWKIPALNMKPDFNTGDDIAGYIHAVGPEVYEFAPGDRVASFHEMMTPGGSFAEYAVGWAHTTFRIPDSVSFEQAATVPLAAMTAALGLHQRMGLPDAWTPVPEGVKTPLVVYGGAGAVGAFAIKLAVRANIHPIIAVAGRGKEFVEGLIDRSKGDAVVDYRAGDAAVVKGIKDALQGERLWYAYDAVSEHNSYTNIVQVLEPQGHLTLVLPGKQYEGIPESVKKTETMVGSVHGQRSVHALQDGSGPDSPDADFGFVMFRYMARGLHEGWFTPHPHEVVPGGLKGVERGLKNLQEGKASGVKGFNKNKEKKRVIAVMSLSQRVTSMEEHEPWSREASPDSRHRKMSFNPVGTWTEQTGEEPTIGAFEVPQWKRLLQVFFAVIYCLFAAGVVFGYAAIKPVLLEEGVYRDYCSKEELDSNAHVCYEQELRLNLMFTIAAVSTNVVALPVGTILDRYGPRVCGIIGAISITLGALLFAFASQLPFDGYIPGYLFLALGGPFIFISSFQLSNTFPQYSGLILALLTGAFDTSSAIFLMYRLIYQGTDGNFSIKKFFLIYLIVPAFILVVQILFMPSVSYKTVGELVTSAEEEQVIHDSDDEIEDVATVRSLQDARRAHRDSIVSEITSLLGNKDGLKQAKAEEKKKNVSGVWGALHGRTASQQIRTPWFILITLFTVLQMTRINYFVATIRTQYTYLFHDYTKAVEINNFFDVALPVGGVLSVPFIGLLLDNTSTTFTLALLVTVATTIGVLGVIPETWAAYANIVLFVLYRPLYYTAVSDYSAKVFGFATFGKVYGLIICLAGLLNFSQSALDAATHKTFHNDPVPINVILLSLALLVGLALVIFVWRRSHKIRRENIEEEAEQARETLMPDASGGRAGMNGYGSMNGNGNGAASPDEEGRGRRM</sequence>
<dbReference type="EC" id="3.6.1.15" evidence="16"/>
<feature type="transmembrane region" description="Helical" evidence="14">
    <location>
        <begin position="1735"/>
        <end position="1753"/>
    </location>
</feature>
<evidence type="ECO:0000256" key="6">
    <source>
        <dbReference type="ARBA" id="ARBA00022692"/>
    </source>
</evidence>
<feature type="transmembrane region" description="Helical" evidence="14">
    <location>
        <begin position="1848"/>
        <end position="1870"/>
    </location>
</feature>
<comment type="similarity">
    <text evidence="12">Belongs to the TRAFAC class myosin-kinesin ATPase superfamily. Kinesin family.</text>
</comment>
<dbReference type="Proteomes" id="UP000249619">
    <property type="component" value="Unassembled WGS sequence"/>
</dbReference>
<dbReference type="SUPFAM" id="SSF52540">
    <property type="entry name" value="P-loop containing nucleoside triphosphate hydrolases"/>
    <property type="match status" value="1"/>
</dbReference>
<dbReference type="PANTHER" id="PTHR20772:SF2">
    <property type="entry name" value="PROTEIN FMP42"/>
    <property type="match status" value="1"/>
</dbReference>
<feature type="transmembrane region" description="Helical" evidence="14">
    <location>
        <begin position="1890"/>
        <end position="1910"/>
    </location>
</feature>
<dbReference type="SMART" id="SM00129">
    <property type="entry name" value="KISc"/>
    <property type="match status" value="1"/>
</dbReference>
<evidence type="ECO:0000256" key="13">
    <source>
        <dbReference type="SAM" id="MobiDB-lite"/>
    </source>
</evidence>
<feature type="compositionally biased region" description="Polar residues" evidence="13">
    <location>
        <begin position="950"/>
        <end position="967"/>
    </location>
</feature>
<comment type="similarity">
    <text evidence="2">Belongs to the SLC43A transporter (TC 2.A.1.44) family.</text>
</comment>
<protein>
    <submittedName>
        <fullName evidence="16">Kinesin heavy chain</fullName>
        <ecNumber evidence="16">3.6.1.15</ecNumber>
    </submittedName>
</protein>
<dbReference type="GO" id="GO:0008017">
    <property type="term" value="F:microtubule binding"/>
    <property type="evidence" value="ECO:0007669"/>
    <property type="project" value="InterPro"/>
</dbReference>
<dbReference type="InterPro" id="IPR025649">
    <property type="entry name" value="DUF4360"/>
</dbReference>
<organism evidence="16 17">
    <name type="scientific">Stemphylium lycopersici</name>
    <name type="common">Tomato gray leaf spot disease fungus</name>
    <name type="synonym">Thyrospora lycopersici</name>
    <dbReference type="NCBI Taxonomy" id="183478"/>
    <lineage>
        <taxon>Eukaryota</taxon>
        <taxon>Fungi</taxon>
        <taxon>Dikarya</taxon>
        <taxon>Ascomycota</taxon>
        <taxon>Pezizomycotina</taxon>
        <taxon>Dothideomycetes</taxon>
        <taxon>Pleosporomycetidae</taxon>
        <taxon>Pleosporales</taxon>
        <taxon>Pleosporineae</taxon>
        <taxon>Pleosporaceae</taxon>
        <taxon>Stemphylium</taxon>
    </lineage>
</organism>
<evidence type="ECO:0000256" key="10">
    <source>
        <dbReference type="ARBA" id="ARBA00023002"/>
    </source>
</evidence>
<dbReference type="EMBL" id="QGDH01000040">
    <property type="protein sequence ID" value="RAR13127.1"/>
    <property type="molecule type" value="Genomic_DNA"/>
</dbReference>
<dbReference type="GO" id="GO:0017111">
    <property type="term" value="F:ribonucleoside triphosphate phosphatase activity"/>
    <property type="evidence" value="ECO:0007669"/>
    <property type="project" value="UniProtKB-EC"/>
</dbReference>
<dbReference type="InterPro" id="IPR052599">
    <property type="entry name" value="SLC43A_AATransporter"/>
</dbReference>
<evidence type="ECO:0000256" key="8">
    <source>
        <dbReference type="ARBA" id="ARBA00022840"/>
    </source>
</evidence>
<dbReference type="SUPFAM" id="SSF51735">
    <property type="entry name" value="NAD(P)-binding Rossmann-fold domains"/>
    <property type="match status" value="1"/>
</dbReference>
<evidence type="ECO:0000256" key="2">
    <source>
        <dbReference type="ARBA" id="ARBA00006595"/>
    </source>
</evidence>
<dbReference type="InterPro" id="IPR019821">
    <property type="entry name" value="Kinesin_motor_CS"/>
</dbReference>
<feature type="transmembrane region" description="Helical" evidence="14">
    <location>
        <begin position="1966"/>
        <end position="1986"/>
    </location>
</feature>
<feature type="transmembrane region" description="Helical" evidence="14">
    <location>
        <begin position="1560"/>
        <end position="1580"/>
    </location>
</feature>
<keyword evidence="5" id="KW-0813">Transport</keyword>
<keyword evidence="6 14" id="KW-0812">Transmembrane</keyword>
<dbReference type="PRINTS" id="PR00380">
    <property type="entry name" value="KINESINHEAVY"/>
</dbReference>
<dbReference type="Pfam" id="PF14273">
    <property type="entry name" value="DUF4360"/>
    <property type="match status" value="1"/>
</dbReference>
<dbReference type="GO" id="GO:0003777">
    <property type="term" value="F:microtubule motor activity"/>
    <property type="evidence" value="ECO:0007669"/>
    <property type="project" value="InterPro"/>
</dbReference>
<feature type="compositionally biased region" description="Gly residues" evidence="13">
    <location>
        <begin position="2057"/>
        <end position="2072"/>
    </location>
</feature>
<dbReference type="PROSITE" id="PS50067">
    <property type="entry name" value="KINESIN_MOTOR_2"/>
    <property type="match status" value="1"/>
</dbReference>
<dbReference type="GO" id="GO:0000329">
    <property type="term" value="C:fungal-type vacuole membrane"/>
    <property type="evidence" value="ECO:0007669"/>
    <property type="project" value="TreeGrafter"/>
</dbReference>
<feature type="compositionally biased region" description="Basic and acidic residues" evidence="13">
    <location>
        <begin position="1003"/>
        <end position="1015"/>
    </location>
</feature>
<dbReference type="GO" id="GO:0005524">
    <property type="term" value="F:ATP binding"/>
    <property type="evidence" value="ECO:0007669"/>
    <property type="project" value="UniProtKB-UniRule"/>
</dbReference>
<dbReference type="Pfam" id="PF08240">
    <property type="entry name" value="ADH_N"/>
    <property type="match status" value="1"/>
</dbReference>
<dbReference type="CDD" id="cd06174">
    <property type="entry name" value="MFS"/>
    <property type="match status" value="1"/>
</dbReference>
<dbReference type="Pfam" id="PF07690">
    <property type="entry name" value="MFS_1"/>
    <property type="match status" value="1"/>
</dbReference>
<keyword evidence="16" id="KW-0378">Hydrolase</keyword>
<feature type="domain" description="Kinesin motor" evidence="15">
    <location>
        <begin position="171"/>
        <end position="526"/>
    </location>
</feature>
<feature type="transmembrane region" description="Helical" evidence="14">
    <location>
        <begin position="1642"/>
        <end position="1662"/>
    </location>
</feature>
<dbReference type="SUPFAM" id="SSF103473">
    <property type="entry name" value="MFS general substrate transporter"/>
    <property type="match status" value="1"/>
</dbReference>
<feature type="transmembrane region" description="Helical" evidence="14">
    <location>
        <begin position="1615"/>
        <end position="1635"/>
    </location>
</feature>
<dbReference type="GO" id="GO:0016651">
    <property type="term" value="F:oxidoreductase activity, acting on NAD(P)H"/>
    <property type="evidence" value="ECO:0007669"/>
    <property type="project" value="InterPro"/>
</dbReference>
<dbReference type="InterPro" id="IPR001752">
    <property type="entry name" value="Kinesin_motor_dom"/>
</dbReference>
<evidence type="ECO:0000256" key="4">
    <source>
        <dbReference type="ARBA" id="ARBA00011245"/>
    </source>
</evidence>
<dbReference type="InterPro" id="IPR013154">
    <property type="entry name" value="ADH-like_N"/>
</dbReference>
<dbReference type="Gene3D" id="1.20.1250.20">
    <property type="entry name" value="MFS general substrate transporter like domains"/>
    <property type="match status" value="1"/>
</dbReference>
<gene>
    <name evidence="16" type="ORF">DDE83_003512</name>
</gene>
<dbReference type="STRING" id="183478.A0A364N7B4"/>
<name>A0A364N7B4_STELY</name>
<dbReference type="CDD" id="cd08249">
    <property type="entry name" value="enoyl_reductase_like"/>
    <property type="match status" value="1"/>
</dbReference>
<evidence type="ECO:0000313" key="16">
    <source>
        <dbReference type="EMBL" id="RAR13127.1"/>
    </source>
</evidence>
<evidence type="ECO:0000256" key="14">
    <source>
        <dbReference type="SAM" id="Phobius"/>
    </source>
</evidence>
<keyword evidence="17" id="KW-1185">Reference proteome</keyword>
<keyword evidence="7 12" id="KW-0547">Nucleotide-binding</keyword>
<reference evidence="17" key="1">
    <citation type="submission" date="2018-05" db="EMBL/GenBank/DDBJ databases">
        <title>Draft genome sequence of Stemphylium lycopersici strain CIDEFI 213.</title>
        <authorList>
            <person name="Medina R."/>
            <person name="Franco M.E.E."/>
            <person name="Lucentini C.G."/>
            <person name="Saparrat M.C.N."/>
            <person name="Balatti P.A."/>
        </authorList>
    </citation>
    <scope>NUCLEOTIDE SEQUENCE [LARGE SCALE GENOMIC DNA]</scope>
    <source>
        <strain evidence="17">CIDEFI 213</strain>
    </source>
</reference>
<evidence type="ECO:0000313" key="17">
    <source>
        <dbReference type="Proteomes" id="UP000249619"/>
    </source>
</evidence>
<keyword evidence="12" id="KW-0505">Motor protein</keyword>
<feature type="region of interest" description="Disordered" evidence="13">
    <location>
        <begin position="821"/>
        <end position="1056"/>
    </location>
</feature>
<dbReference type="InterPro" id="IPR011032">
    <property type="entry name" value="GroES-like_sf"/>
</dbReference>
<evidence type="ECO:0000256" key="7">
    <source>
        <dbReference type="ARBA" id="ARBA00022741"/>
    </source>
</evidence>
<keyword evidence="10" id="KW-0560">Oxidoreductase</keyword>
<feature type="compositionally biased region" description="Polar residues" evidence="13">
    <location>
        <begin position="1043"/>
        <end position="1056"/>
    </location>
</feature>
<dbReference type="CDD" id="cd01370">
    <property type="entry name" value="KISc_KIP3_like"/>
    <property type="match status" value="1"/>
</dbReference>
<dbReference type="InterPro" id="IPR036961">
    <property type="entry name" value="Kinesin_motor_dom_sf"/>
</dbReference>
<dbReference type="InterPro" id="IPR036259">
    <property type="entry name" value="MFS_trans_sf"/>
</dbReference>
<dbReference type="InterPro" id="IPR011701">
    <property type="entry name" value="MFS"/>
</dbReference>
<feature type="binding site" evidence="12">
    <location>
        <begin position="282"/>
        <end position="289"/>
    </location>
    <ligand>
        <name>ATP</name>
        <dbReference type="ChEBI" id="CHEBI:30616"/>
    </ligand>
</feature>
<dbReference type="InterPro" id="IPR020843">
    <property type="entry name" value="ER"/>
</dbReference>
<comment type="subcellular location">
    <subcellularLocation>
        <location evidence="1">Membrane</location>
        <topology evidence="1">Multi-pass membrane protein</topology>
    </subcellularLocation>
</comment>
<comment type="similarity">
    <text evidence="3">Belongs to the zinc-containing alcohol dehydrogenase family.</text>
</comment>
<evidence type="ECO:0000259" key="15">
    <source>
        <dbReference type="PROSITE" id="PS50067"/>
    </source>
</evidence>
<dbReference type="FunFam" id="3.40.850.10:FF:000053">
    <property type="entry name" value="Kinesin family"/>
    <property type="match status" value="1"/>
</dbReference>
<dbReference type="SUPFAM" id="SSF50129">
    <property type="entry name" value="GroES-like"/>
    <property type="match status" value="1"/>
</dbReference>
<evidence type="ECO:0000256" key="5">
    <source>
        <dbReference type="ARBA" id="ARBA00022448"/>
    </source>
</evidence>
<comment type="caution">
    <text evidence="16">The sequence shown here is derived from an EMBL/GenBank/DDBJ whole genome shotgun (WGS) entry which is preliminary data.</text>
</comment>
<dbReference type="Gene3D" id="3.40.50.720">
    <property type="entry name" value="NAD(P)-binding Rossmann-like Domain"/>
    <property type="match status" value="1"/>
</dbReference>
<feature type="transmembrane region" description="Helical" evidence="14">
    <location>
        <begin position="1668"/>
        <end position="1688"/>
    </location>
</feature>
<evidence type="ECO:0000256" key="12">
    <source>
        <dbReference type="PROSITE-ProRule" id="PRU00283"/>
    </source>
</evidence>
<feature type="compositionally biased region" description="Basic residues" evidence="13">
    <location>
        <begin position="858"/>
        <end position="870"/>
    </location>
</feature>
<dbReference type="GO" id="GO:0022857">
    <property type="term" value="F:transmembrane transporter activity"/>
    <property type="evidence" value="ECO:0007669"/>
    <property type="project" value="InterPro"/>
</dbReference>
<feature type="region of interest" description="Disordered" evidence="13">
    <location>
        <begin position="1090"/>
        <end position="1146"/>
    </location>
</feature>
<feature type="region of interest" description="Disordered" evidence="13">
    <location>
        <begin position="2042"/>
        <end position="2086"/>
    </location>
</feature>
<dbReference type="PANTHER" id="PTHR20772">
    <property type="entry name" value="PROTEIN FMP42"/>
    <property type="match status" value="1"/>
</dbReference>
<keyword evidence="8 12" id="KW-0067">ATP-binding</keyword>
<dbReference type="InterPro" id="IPR047122">
    <property type="entry name" value="Trans-enoyl_RdTase-like"/>
</dbReference>